<feature type="repeat" description="WD" evidence="3">
    <location>
        <begin position="102"/>
        <end position="143"/>
    </location>
</feature>
<feature type="repeat" description="WD" evidence="3">
    <location>
        <begin position="231"/>
        <end position="272"/>
    </location>
</feature>
<dbReference type="InterPro" id="IPR001680">
    <property type="entry name" value="WD40_rpt"/>
</dbReference>
<keyword evidence="2" id="KW-0677">Repeat</keyword>
<keyword evidence="5" id="KW-1185">Reference proteome</keyword>
<dbReference type="SMART" id="SM00320">
    <property type="entry name" value="WD40"/>
    <property type="match status" value="7"/>
</dbReference>
<dbReference type="GO" id="GO:0005634">
    <property type="term" value="C:nucleus"/>
    <property type="evidence" value="ECO:0007669"/>
    <property type="project" value="TreeGrafter"/>
</dbReference>
<dbReference type="AlphaFoldDB" id="A0A1Y1ZKS9"/>
<dbReference type="InterPro" id="IPR051510">
    <property type="entry name" value="SKI8"/>
</dbReference>
<keyword evidence="1 3" id="KW-0853">WD repeat</keyword>
<dbReference type="PROSITE" id="PS50082">
    <property type="entry name" value="WD_REPEATS_2"/>
    <property type="match status" value="3"/>
</dbReference>
<dbReference type="GO" id="GO:0032991">
    <property type="term" value="C:protein-containing complex"/>
    <property type="evidence" value="ECO:0007669"/>
    <property type="project" value="UniProtKB-ARBA"/>
</dbReference>
<dbReference type="PROSITE" id="PS50294">
    <property type="entry name" value="WD_REPEATS_REGION"/>
    <property type="match status" value="1"/>
</dbReference>
<evidence type="ECO:0000313" key="4">
    <source>
        <dbReference type="EMBL" id="ORY10868.1"/>
    </source>
</evidence>
<dbReference type="Pfam" id="PF00400">
    <property type="entry name" value="WD40"/>
    <property type="match status" value="5"/>
</dbReference>
<dbReference type="InterPro" id="IPR015943">
    <property type="entry name" value="WD40/YVTN_repeat-like_dom_sf"/>
</dbReference>
<evidence type="ECO:0000256" key="1">
    <source>
        <dbReference type="ARBA" id="ARBA00022574"/>
    </source>
</evidence>
<dbReference type="OrthoDB" id="10251741at2759"/>
<gene>
    <name evidence="4" type="ORF">BCR34DRAFT_625065</name>
</gene>
<organism evidence="4 5">
    <name type="scientific">Clohesyomyces aquaticus</name>
    <dbReference type="NCBI Taxonomy" id="1231657"/>
    <lineage>
        <taxon>Eukaryota</taxon>
        <taxon>Fungi</taxon>
        <taxon>Dikarya</taxon>
        <taxon>Ascomycota</taxon>
        <taxon>Pezizomycotina</taxon>
        <taxon>Dothideomycetes</taxon>
        <taxon>Pleosporomycetidae</taxon>
        <taxon>Pleosporales</taxon>
        <taxon>Lindgomycetaceae</taxon>
        <taxon>Clohesyomyces</taxon>
    </lineage>
</organism>
<evidence type="ECO:0000313" key="5">
    <source>
        <dbReference type="Proteomes" id="UP000193144"/>
    </source>
</evidence>
<dbReference type="STRING" id="1231657.A0A1Y1ZKS9"/>
<comment type="caution">
    <text evidence="4">The sequence shown here is derived from an EMBL/GenBank/DDBJ whole genome shotgun (WGS) entry which is preliminary data.</text>
</comment>
<reference evidence="4 5" key="1">
    <citation type="submission" date="2016-07" db="EMBL/GenBank/DDBJ databases">
        <title>Pervasive Adenine N6-methylation of Active Genes in Fungi.</title>
        <authorList>
            <consortium name="DOE Joint Genome Institute"/>
            <person name="Mondo S.J."/>
            <person name="Dannebaum R.O."/>
            <person name="Kuo R.C."/>
            <person name="Labutti K."/>
            <person name="Haridas S."/>
            <person name="Kuo A."/>
            <person name="Salamov A."/>
            <person name="Ahrendt S.R."/>
            <person name="Lipzen A."/>
            <person name="Sullivan W."/>
            <person name="Andreopoulos W.B."/>
            <person name="Clum A."/>
            <person name="Lindquist E."/>
            <person name="Daum C."/>
            <person name="Ramamoorthy G.K."/>
            <person name="Gryganskyi A."/>
            <person name="Culley D."/>
            <person name="Magnuson J.K."/>
            <person name="James T.Y."/>
            <person name="O'Malley M.A."/>
            <person name="Stajich J.E."/>
            <person name="Spatafora J.W."/>
            <person name="Visel A."/>
            <person name="Grigoriev I.V."/>
        </authorList>
    </citation>
    <scope>NUCLEOTIDE SEQUENCE [LARGE SCALE GENOMIC DNA]</scope>
    <source>
        <strain evidence="4 5">CBS 115471</strain>
    </source>
</reference>
<dbReference type="SUPFAM" id="SSF50978">
    <property type="entry name" value="WD40 repeat-like"/>
    <property type="match status" value="1"/>
</dbReference>
<accession>A0A1Y1ZKS9</accession>
<proteinExistence type="predicted"/>
<dbReference type="InterPro" id="IPR036322">
    <property type="entry name" value="WD40_repeat_dom_sf"/>
</dbReference>
<dbReference type="PANTHER" id="PTHR44090:SF1">
    <property type="entry name" value="SUPERKILLER COMPLEX PROTEIN 8"/>
    <property type="match status" value="1"/>
</dbReference>
<evidence type="ECO:0000256" key="3">
    <source>
        <dbReference type="PROSITE-ProRule" id="PRU00221"/>
    </source>
</evidence>
<dbReference type="Gene3D" id="2.130.10.10">
    <property type="entry name" value="YVTN repeat-like/Quinoprotein amine dehydrogenase"/>
    <property type="match status" value="1"/>
</dbReference>
<feature type="repeat" description="WD" evidence="3">
    <location>
        <begin position="189"/>
        <end position="230"/>
    </location>
</feature>
<dbReference type="CDD" id="cd00200">
    <property type="entry name" value="WD40"/>
    <property type="match status" value="1"/>
</dbReference>
<evidence type="ECO:0000256" key="2">
    <source>
        <dbReference type="ARBA" id="ARBA00022737"/>
    </source>
</evidence>
<name>A0A1Y1ZKS9_9PLEO</name>
<sequence>MSKQYLTLHTLDGAHPSDIFALAPTKTQILSASGSSSIRIHDTTQTDFPLVQTLEGAHKLGIHHLATSKEGKTAASAGFEGVVKIWTLGEDALWSGKGDIVDQHNPGDIWAIAVSADGNYLASSSINGKVNVWSLAEKDTMPKIREYETKGSFGLCVDLSADGKFTASGHENGSVYIFNNDTGRLSHSLPGLVHPIRAVAFSPASKLLAAAGDSRIIALYDVTSGEQVANLTGHGGWVLSLDWSDTGEYLLSSSHDSKAKIWRIETKQCVATHSQGDRPLWAARWLPRATRSEMFALAGGNQAISFYREAAG</sequence>
<dbReference type="EMBL" id="MCFA01000067">
    <property type="protein sequence ID" value="ORY10868.1"/>
    <property type="molecule type" value="Genomic_DNA"/>
</dbReference>
<dbReference type="Proteomes" id="UP000193144">
    <property type="component" value="Unassembled WGS sequence"/>
</dbReference>
<dbReference type="PANTHER" id="PTHR44090">
    <property type="entry name" value="WD REPEAT-CONTAINING PROTEIN 61"/>
    <property type="match status" value="1"/>
</dbReference>
<protein>
    <submittedName>
        <fullName evidence="4">WD40-repeat-containing domain protein</fullName>
    </submittedName>
</protein>